<name>A0ABX0F1V6_9BACL</name>
<accession>A0ABX0F1V6</accession>
<evidence type="ECO:0000256" key="1">
    <source>
        <dbReference type="SAM" id="MobiDB-lite"/>
    </source>
</evidence>
<evidence type="ECO:0000313" key="2">
    <source>
        <dbReference type="EMBL" id="NGZ74480.1"/>
    </source>
</evidence>
<gene>
    <name evidence="2" type="ORF">GYN08_04060</name>
</gene>
<dbReference type="EMBL" id="JAAFGS010000001">
    <property type="protein sequence ID" value="NGZ74480.1"/>
    <property type="molecule type" value="Genomic_DNA"/>
</dbReference>
<feature type="compositionally biased region" description="Basic residues" evidence="1">
    <location>
        <begin position="104"/>
        <end position="118"/>
    </location>
</feature>
<protein>
    <recommendedName>
        <fullName evidence="4">Helix-turn-helix domain-containing protein</fullName>
    </recommendedName>
</protein>
<sequence>MEMSRLERKILVMLRRHRWSAYRFLTMARLLDRTGGAFREVAIALINLEQYGCIRWPDKSSLRHIVLLRRAYSRRAMLPVMGRPASEDMPQGDSPKEETVTGRRNLRIKRRRTVPKQS</sequence>
<reference evidence="2 3" key="1">
    <citation type="submission" date="2020-01" db="EMBL/GenBank/DDBJ databases">
        <title>Polyphasic characterisation and genomic insights into a novel alkali tolerant bacterium VR-M41.</title>
        <authorList>
            <person name="Vemuluri V.R."/>
        </authorList>
    </citation>
    <scope>NUCLEOTIDE SEQUENCE [LARGE SCALE GENOMIC DNA]</scope>
    <source>
        <strain evidence="2 3">VR-M41</strain>
    </source>
</reference>
<feature type="region of interest" description="Disordered" evidence="1">
    <location>
        <begin position="82"/>
        <end position="118"/>
    </location>
</feature>
<organism evidence="2 3">
    <name type="scientific">Saccharibacillus alkalitolerans</name>
    <dbReference type="NCBI Taxonomy" id="2705290"/>
    <lineage>
        <taxon>Bacteria</taxon>
        <taxon>Bacillati</taxon>
        <taxon>Bacillota</taxon>
        <taxon>Bacilli</taxon>
        <taxon>Bacillales</taxon>
        <taxon>Paenibacillaceae</taxon>
        <taxon>Saccharibacillus</taxon>
    </lineage>
</organism>
<proteinExistence type="predicted"/>
<dbReference type="Proteomes" id="UP000800303">
    <property type="component" value="Unassembled WGS sequence"/>
</dbReference>
<evidence type="ECO:0008006" key="4">
    <source>
        <dbReference type="Google" id="ProtNLM"/>
    </source>
</evidence>
<comment type="caution">
    <text evidence="2">The sequence shown here is derived from an EMBL/GenBank/DDBJ whole genome shotgun (WGS) entry which is preliminary data.</text>
</comment>
<dbReference type="RefSeq" id="WP_166272714.1">
    <property type="nucleotide sequence ID" value="NZ_JAAFGS010000001.1"/>
</dbReference>
<evidence type="ECO:0000313" key="3">
    <source>
        <dbReference type="Proteomes" id="UP000800303"/>
    </source>
</evidence>
<keyword evidence="3" id="KW-1185">Reference proteome</keyword>